<dbReference type="GO" id="GO:0071949">
    <property type="term" value="F:FAD binding"/>
    <property type="evidence" value="ECO:0007669"/>
    <property type="project" value="InterPro"/>
</dbReference>
<evidence type="ECO:0000313" key="4">
    <source>
        <dbReference type="Proteomes" id="UP000822688"/>
    </source>
</evidence>
<dbReference type="Gene3D" id="3.30.465.10">
    <property type="match status" value="1"/>
</dbReference>
<feature type="chain" id="PRO_5035758429" description="FAD-binding PCMH-type domain-containing protein" evidence="1">
    <location>
        <begin position="23"/>
        <end position="613"/>
    </location>
</feature>
<feature type="domain" description="FAD-binding PCMH-type" evidence="2">
    <location>
        <begin position="46"/>
        <end position="240"/>
    </location>
</feature>
<proteinExistence type="predicted"/>
<evidence type="ECO:0000259" key="2">
    <source>
        <dbReference type="PROSITE" id="PS51387"/>
    </source>
</evidence>
<dbReference type="EMBL" id="CM026432">
    <property type="protein sequence ID" value="KAG0556058.1"/>
    <property type="molecule type" value="Genomic_DNA"/>
</dbReference>
<dbReference type="PROSITE" id="PS51387">
    <property type="entry name" value="FAD_PCMH"/>
    <property type="match status" value="1"/>
</dbReference>
<feature type="signal peptide" evidence="1">
    <location>
        <begin position="1"/>
        <end position="22"/>
    </location>
</feature>
<dbReference type="InterPro" id="IPR036318">
    <property type="entry name" value="FAD-bd_PCMH-like_sf"/>
</dbReference>
<dbReference type="Proteomes" id="UP000822688">
    <property type="component" value="Chromosome 11"/>
</dbReference>
<dbReference type="InterPro" id="IPR006094">
    <property type="entry name" value="Oxid_FAD_bind_N"/>
</dbReference>
<dbReference type="PANTHER" id="PTHR43762">
    <property type="entry name" value="L-GULONOLACTONE OXIDASE"/>
    <property type="match status" value="1"/>
</dbReference>
<keyword evidence="4" id="KW-1185">Reference proteome</keyword>
<dbReference type="PANTHER" id="PTHR43762:SF7">
    <property type="entry name" value="FAD-BINDING PCMH-TYPE DOMAIN-CONTAINING PROTEIN"/>
    <property type="match status" value="1"/>
</dbReference>
<sequence>MVTGSAPLMVLAMVALLKLVSGDDAVSEALSHRATATSLYAASMFFKCTSDQHITVTSTEEISSIIKQPRKSDSPVKVRATRPGLHSAAGFACAGRRASTKLEFNATTNPPHNNSSTVTAISLLLHRMNRVVDFNREQNLLTVEAGMTIQDLLDAATSHNLSVPAGALSIYANLTVGGVISASAHGSGSSLGELVKSLKWVNSFGDVIESSVESDEGAALLGGLGLIGVITEVTFEFEPESFTVVEVREDLDDANMVMELEKIMAEETKHVSAYWRPDLGSYRVILYKNGVSDGDPVIDLNGRYADMDGVSDEVAKVVSDMHKAWGNDLTDDGDSADVLNSAACAMAEAVSHGPVVKDGNGLPTKHITLPTNRAVVTPECAPNCFFAAHHVGAVVQADEFAIKRARLQDWVTDVKAIVKMELAEVEARLRTRFGHGKSCLPGPFMLRFGRGTPSTLLSTSTGADPVVYVQWLPIHSARTPRRPAKHAPVYETLEQLTLCKYQGRPSYGQNHERIFRHPRCHVRDNFPDENFDRMRALQDVHDPERMFEPELFGLVARKSGPEYYALCTLENWCFCADDAHCAARHACVPSPVFPEYKICKVVVESAPQSHDEL</sequence>
<organism evidence="3 4">
    <name type="scientific">Ceratodon purpureus</name>
    <name type="common">Fire moss</name>
    <name type="synonym">Dicranum purpureum</name>
    <dbReference type="NCBI Taxonomy" id="3225"/>
    <lineage>
        <taxon>Eukaryota</taxon>
        <taxon>Viridiplantae</taxon>
        <taxon>Streptophyta</taxon>
        <taxon>Embryophyta</taxon>
        <taxon>Bryophyta</taxon>
        <taxon>Bryophytina</taxon>
        <taxon>Bryopsida</taxon>
        <taxon>Dicranidae</taxon>
        <taxon>Pseudoditrichales</taxon>
        <taxon>Ditrichaceae</taxon>
        <taxon>Ceratodon</taxon>
    </lineage>
</organism>
<dbReference type="InterPro" id="IPR016166">
    <property type="entry name" value="FAD-bd_PCMH"/>
</dbReference>
<dbReference type="InterPro" id="IPR016169">
    <property type="entry name" value="FAD-bd_PCMH_sub2"/>
</dbReference>
<dbReference type="InterPro" id="IPR010031">
    <property type="entry name" value="FAD_lactone_oxidase-like"/>
</dbReference>
<dbReference type="AlphaFoldDB" id="A0A8T0GDZ8"/>
<dbReference type="GO" id="GO:0016899">
    <property type="term" value="F:oxidoreductase activity, acting on the CH-OH group of donors, oxygen as acceptor"/>
    <property type="evidence" value="ECO:0007669"/>
    <property type="project" value="InterPro"/>
</dbReference>
<dbReference type="SUPFAM" id="SSF56176">
    <property type="entry name" value="FAD-binding/transporter-associated domain-like"/>
    <property type="match status" value="1"/>
</dbReference>
<reference evidence="3 4" key="1">
    <citation type="submission" date="2020-06" db="EMBL/GenBank/DDBJ databases">
        <title>WGS assembly of Ceratodon purpureus strain R40.</title>
        <authorList>
            <person name="Carey S.B."/>
            <person name="Jenkins J."/>
            <person name="Shu S."/>
            <person name="Lovell J.T."/>
            <person name="Sreedasyam A."/>
            <person name="Maumus F."/>
            <person name="Tiley G.P."/>
            <person name="Fernandez-Pozo N."/>
            <person name="Barry K."/>
            <person name="Chen C."/>
            <person name="Wang M."/>
            <person name="Lipzen A."/>
            <person name="Daum C."/>
            <person name="Saski C.A."/>
            <person name="Payton A.C."/>
            <person name="Mcbreen J.C."/>
            <person name="Conrad R.E."/>
            <person name="Kollar L.M."/>
            <person name="Olsson S."/>
            <person name="Huttunen S."/>
            <person name="Landis J.B."/>
            <person name="Wickett N.J."/>
            <person name="Johnson M.G."/>
            <person name="Rensing S.A."/>
            <person name="Grimwood J."/>
            <person name="Schmutz J."/>
            <person name="Mcdaniel S.F."/>
        </authorList>
    </citation>
    <scope>NUCLEOTIDE SEQUENCE [LARGE SCALE GENOMIC DNA]</scope>
    <source>
        <strain evidence="3 4">R40</strain>
    </source>
</reference>
<accession>A0A8T0GDZ8</accession>
<protein>
    <recommendedName>
        <fullName evidence="2">FAD-binding PCMH-type domain-containing protein</fullName>
    </recommendedName>
</protein>
<evidence type="ECO:0000313" key="3">
    <source>
        <dbReference type="EMBL" id="KAG0556058.1"/>
    </source>
</evidence>
<gene>
    <name evidence="3" type="ORF">KC19_11G022400</name>
</gene>
<keyword evidence="1" id="KW-0732">Signal</keyword>
<evidence type="ECO:0000256" key="1">
    <source>
        <dbReference type="SAM" id="SignalP"/>
    </source>
</evidence>
<dbReference type="Pfam" id="PF01565">
    <property type="entry name" value="FAD_binding_4"/>
    <property type="match status" value="1"/>
</dbReference>
<comment type="caution">
    <text evidence="3">The sequence shown here is derived from an EMBL/GenBank/DDBJ whole genome shotgun (WGS) entry which is preliminary data.</text>
</comment>
<name>A0A8T0GDZ8_CERPU</name>